<evidence type="ECO:0000313" key="2">
    <source>
        <dbReference type="EMBL" id="KYQ50249.1"/>
    </source>
</evidence>
<reference evidence="2 3" key="1">
    <citation type="submission" date="2015-09" db="EMBL/GenBank/DDBJ databases">
        <title>Trachymyrmex zeteki WGS genome.</title>
        <authorList>
            <person name="Nygaard S."/>
            <person name="Hu H."/>
            <person name="Boomsma J."/>
            <person name="Zhang G."/>
        </authorList>
    </citation>
    <scope>NUCLEOTIDE SEQUENCE [LARGE SCALE GENOMIC DNA]</scope>
    <source>
        <strain evidence="2">Tzet28-1</strain>
        <tissue evidence="2">Whole body</tissue>
    </source>
</reference>
<dbReference type="STRING" id="64791.A0A151WQS2"/>
<dbReference type="EMBL" id="KQ982814">
    <property type="protein sequence ID" value="KYQ50249.1"/>
    <property type="molecule type" value="Genomic_DNA"/>
</dbReference>
<proteinExistence type="predicted"/>
<feature type="compositionally biased region" description="Polar residues" evidence="1">
    <location>
        <begin position="111"/>
        <end position="132"/>
    </location>
</feature>
<dbReference type="Pfam" id="PF24664">
    <property type="entry name" value="Monjiviricetes_fusion"/>
    <property type="match status" value="1"/>
</dbReference>
<evidence type="ECO:0000313" key="3">
    <source>
        <dbReference type="Proteomes" id="UP000075809"/>
    </source>
</evidence>
<sequence>LRILNKELKTGYVPRLRLDDDIYLGDAVITNRDGKAYLRVINTSEVDKELLIPHIKLQEIDEIGTDKPQVPGPSAEIKAFINETTHPSDETNNHYSSNILNDINDPEVPDDTQSINDDSENLTNDSDFNSSDSKTDYDTENEATLFDTANTPYELMRKNDVMFQISREILSNRKDNLVIFINPRGEPHDRGAHALNQAKIFPKVKDVIARARPIPHKQKYIIALTVNDKVSDITEKEILEESIYSLLDIVKECRNCQLKKLVRRKKDACRRLHETGATRIANAVIDLIQHNTTNLRSVTLAGSASIDGRCSGAQYTDGTWENVLVEATNKITLSTVEAAIKRASGQVILPSGTRCPVAQGYCLDSRGHESYWPPVPIDHYHFDQYNILYEGVATKLTPKRNQTTPTVYTVTTRDTTFALTKTVEMNVCGYQIVQTEHPKLFILETHKGRTFATSTRVAIENLDIFLYENSKFFYVEKHIKT</sequence>
<dbReference type="AlphaFoldDB" id="A0A151WQS2"/>
<organism evidence="2 3">
    <name type="scientific">Mycetomoellerius zeteki</name>
    <dbReference type="NCBI Taxonomy" id="64791"/>
    <lineage>
        <taxon>Eukaryota</taxon>
        <taxon>Metazoa</taxon>
        <taxon>Ecdysozoa</taxon>
        <taxon>Arthropoda</taxon>
        <taxon>Hexapoda</taxon>
        <taxon>Insecta</taxon>
        <taxon>Pterygota</taxon>
        <taxon>Neoptera</taxon>
        <taxon>Endopterygota</taxon>
        <taxon>Hymenoptera</taxon>
        <taxon>Apocrita</taxon>
        <taxon>Aculeata</taxon>
        <taxon>Formicoidea</taxon>
        <taxon>Formicidae</taxon>
        <taxon>Myrmicinae</taxon>
        <taxon>Mycetomoellerius</taxon>
    </lineage>
</organism>
<feature type="non-terminal residue" evidence="2">
    <location>
        <position position="1"/>
    </location>
</feature>
<name>A0A151WQS2_9HYME</name>
<keyword evidence="3" id="KW-1185">Reference proteome</keyword>
<dbReference type="Proteomes" id="UP000075809">
    <property type="component" value="Unassembled WGS sequence"/>
</dbReference>
<gene>
    <name evidence="2" type="ORF">ALC60_10666</name>
</gene>
<accession>A0A151WQS2</accession>
<protein>
    <submittedName>
        <fullName evidence="2">Uncharacterized protein</fullName>
    </submittedName>
</protein>
<feature type="region of interest" description="Disordered" evidence="1">
    <location>
        <begin position="85"/>
        <end position="138"/>
    </location>
</feature>
<evidence type="ECO:0000256" key="1">
    <source>
        <dbReference type="SAM" id="MobiDB-lite"/>
    </source>
</evidence>